<evidence type="ECO:0000256" key="2">
    <source>
        <dbReference type="SAM" id="MobiDB-lite"/>
    </source>
</evidence>
<reference evidence="3" key="1">
    <citation type="journal article" date="2015" name="Nature">
        <title>Complex archaea that bridge the gap between prokaryotes and eukaryotes.</title>
        <authorList>
            <person name="Spang A."/>
            <person name="Saw J.H."/>
            <person name="Jorgensen S.L."/>
            <person name="Zaremba-Niedzwiedzka K."/>
            <person name="Martijn J."/>
            <person name="Lind A.E."/>
            <person name="van Eijk R."/>
            <person name="Schleper C."/>
            <person name="Guy L."/>
            <person name="Ettema T.J."/>
        </authorList>
    </citation>
    <scope>NUCLEOTIDE SEQUENCE</scope>
</reference>
<evidence type="ECO:0000313" key="3">
    <source>
        <dbReference type="EMBL" id="KKM80869.1"/>
    </source>
</evidence>
<organism evidence="3">
    <name type="scientific">marine sediment metagenome</name>
    <dbReference type="NCBI Taxonomy" id="412755"/>
    <lineage>
        <taxon>unclassified sequences</taxon>
        <taxon>metagenomes</taxon>
        <taxon>ecological metagenomes</taxon>
    </lineage>
</organism>
<gene>
    <name evidence="3" type="ORF">LCGC14_1335520</name>
</gene>
<dbReference type="PANTHER" id="PTHR37456">
    <property type="entry name" value="SI:CH211-266K2.1"/>
    <property type="match status" value="1"/>
</dbReference>
<dbReference type="InterPro" id="IPR008160">
    <property type="entry name" value="Collagen"/>
</dbReference>
<name>A0A0F9KF83_9ZZZZ</name>
<accession>A0A0F9KF83</accession>
<feature type="compositionally biased region" description="Low complexity" evidence="2">
    <location>
        <begin position="68"/>
        <end position="114"/>
    </location>
</feature>
<feature type="region of interest" description="Disordered" evidence="2">
    <location>
        <begin position="65"/>
        <end position="138"/>
    </location>
</feature>
<dbReference type="Pfam" id="PF01391">
    <property type="entry name" value="Collagen"/>
    <property type="match status" value="1"/>
</dbReference>
<dbReference type="EMBL" id="LAZR01008115">
    <property type="protein sequence ID" value="KKM80869.1"/>
    <property type="molecule type" value="Genomic_DNA"/>
</dbReference>
<keyword evidence="1" id="KW-0677">Repeat</keyword>
<comment type="caution">
    <text evidence="3">The sequence shown here is derived from an EMBL/GenBank/DDBJ whole genome shotgun (WGS) entry which is preliminary data.</text>
</comment>
<sequence length="294" mass="28680">MTEFEVPIGGITGPTGPTGAAGTPTGPTGATGVTGLQGIVGPTGAVGPVGTQGASGPVIVGGTGVTGVTGVDGSQGDTGETGPVGVTGPIGETGPAGLDGVDGATGAVGVDGDIGPTGSQGPIGDTGPVGQTGPQGVTGPAAGLTPLYASVKKTIAQIIAGPFGAGAILSWDTEDYDSGSFHDNIFNNSRLTVPAGEGGLYILTLNSDWGALSFVAGAQVVSKITKNGSTTTFGGGQNRYMMPSLNNDHRASLVVHDVAVPGDYYEAYANHSQIGGPYPSIDIASRFQIVKVSN</sequence>
<dbReference type="PANTHER" id="PTHR37456:SF3">
    <property type="entry name" value="COLLAGEN ALPHA-1(XXV) CHAIN"/>
    <property type="match status" value="1"/>
</dbReference>
<proteinExistence type="predicted"/>
<protein>
    <submittedName>
        <fullName evidence="3">Uncharacterized protein</fullName>
    </submittedName>
</protein>
<dbReference type="InterPro" id="IPR050938">
    <property type="entry name" value="Collagen_Structural_Proteins"/>
</dbReference>
<evidence type="ECO:0000256" key="1">
    <source>
        <dbReference type="ARBA" id="ARBA00022737"/>
    </source>
</evidence>
<dbReference type="AlphaFoldDB" id="A0A0F9KF83"/>
<feature type="region of interest" description="Disordered" evidence="2">
    <location>
        <begin position="1"/>
        <end position="36"/>
    </location>
</feature>